<proteinExistence type="predicted"/>
<reference evidence="2" key="1">
    <citation type="submission" date="2021-01" db="EMBL/GenBank/DDBJ databases">
        <authorList>
            <person name="Corre E."/>
            <person name="Pelletier E."/>
            <person name="Niang G."/>
            <person name="Scheremetjew M."/>
            <person name="Finn R."/>
            <person name="Kale V."/>
            <person name="Holt S."/>
            <person name="Cochrane G."/>
            <person name="Meng A."/>
            <person name="Brown T."/>
            <person name="Cohen L."/>
        </authorList>
    </citation>
    <scope>NUCLEOTIDE SEQUENCE</scope>
    <source>
        <strain evidence="2">GSO104</strain>
    </source>
</reference>
<sequence>MVVVSFLLLDDGDFTYSLDLARYLVHNTANEKHYQLIATGIDRKDQLVTKYKDSPFVLQQLQSISSSTSNNLSVHIVHGVNAIMIKRLMTNCGNKKTKAEAVARAADIVIFNHPRPQKKNMVCCVHPSE</sequence>
<dbReference type="EMBL" id="HBNS01014496">
    <property type="protein sequence ID" value="CAE4601024.1"/>
    <property type="molecule type" value="Transcribed_RNA"/>
</dbReference>
<dbReference type="AlphaFoldDB" id="A0A7S4R267"/>
<evidence type="ECO:0000313" key="2">
    <source>
        <dbReference type="EMBL" id="CAE4601024.1"/>
    </source>
</evidence>
<accession>A0A7S4R267</accession>
<feature type="domain" description="25S rRNA (uridine-N(3))-methyltransferase BMT5-like" evidence="1">
    <location>
        <begin position="7"/>
        <end position="118"/>
    </location>
</feature>
<evidence type="ECO:0000259" key="1">
    <source>
        <dbReference type="Pfam" id="PF10354"/>
    </source>
</evidence>
<name>A0A7S4R267_9STRA</name>
<protein>
    <recommendedName>
        <fullName evidence="1">25S rRNA (uridine-N(3))-methyltransferase BMT5-like domain-containing protein</fullName>
    </recommendedName>
</protein>
<dbReference type="InterPro" id="IPR019446">
    <property type="entry name" value="BMT5-like"/>
</dbReference>
<dbReference type="Pfam" id="PF10354">
    <property type="entry name" value="BMT5-like"/>
    <property type="match status" value="1"/>
</dbReference>
<dbReference type="GO" id="GO:0070042">
    <property type="term" value="F:rRNA (uridine-N3-)-methyltransferase activity"/>
    <property type="evidence" value="ECO:0007669"/>
    <property type="project" value="InterPro"/>
</dbReference>
<dbReference type="GO" id="GO:0070475">
    <property type="term" value="P:rRNA base methylation"/>
    <property type="evidence" value="ECO:0007669"/>
    <property type="project" value="InterPro"/>
</dbReference>
<gene>
    <name evidence="2" type="ORF">DBRI00130_LOCUS11667</name>
</gene>
<organism evidence="2">
    <name type="scientific">Ditylum brightwellii</name>
    <dbReference type="NCBI Taxonomy" id="49249"/>
    <lineage>
        <taxon>Eukaryota</taxon>
        <taxon>Sar</taxon>
        <taxon>Stramenopiles</taxon>
        <taxon>Ochrophyta</taxon>
        <taxon>Bacillariophyta</taxon>
        <taxon>Mediophyceae</taxon>
        <taxon>Lithodesmiophycidae</taxon>
        <taxon>Lithodesmiales</taxon>
        <taxon>Lithodesmiaceae</taxon>
        <taxon>Ditylum</taxon>
    </lineage>
</organism>